<feature type="region of interest" description="Disordered" evidence="1">
    <location>
        <begin position="743"/>
        <end position="766"/>
    </location>
</feature>
<comment type="caution">
    <text evidence="2">The sequence shown here is derived from an EMBL/GenBank/DDBJ whole genome shotgun (WGS) entry which is preliminary data.</text>
</comment>
<accession>A0A3L8SN30</accession>
<dbReference type="Proteomes" id="UP000276834">
    <property type="component" value="Unassembled WGS sequence"/>
</dbReference>
<protein>
    <submittedName>
        <fullName evidence="2">Uncharacterized protein</fullName>
    </submittedName>
</protein>
<evidence type="ECO:0000313" key="2">
    <source>
        <dbReference type="EMBL" id="RLW04188.1"/>
    </source>
</evidence>
<gene>
    <name evidence="2" type="ORF">DV515_00006085</name>
</gene>
<keyword evidence="3" id="KW-1185">Reference proteome</keyword>
<proteinExistence type="predicted"/>
<evidence type="ECO:0000313" key="3">
    <source>
        <dbReference type="Proteomes" id="UP000276834"/>
    </source>
</evidence>
<sequence length="1008" mass="114294">MLISNASKKKETAEAFTFKTKKSQSDLKNDIYLFSMNDIDTRLLSSSELRFQILESCPETPWCPLADPFSTLELCILIKIVVVHVPLKRFKLKSYQEEFTPAHIMPEWHRVPEQVSIQDTSIILYSDGDDGITAVESEPSYSLYAANTIQNSPARKVLHCPYASDHSVHHFSSIVGYDKSQFWQLFCKMGFMLHHSPYPSIPALPHLQGWGHHLYSESVLLSDTRVCDSPHICLRLNISSSFVIVAKETSDTRINLIEVYLKKKYCKFQVDIFALGVEANKEERTTFPWRKNPSRRPHLSFCIAQIPEELKSPGVSTDVLCPQGGVTVRTLPWEGCSTLENACRDTLGRDCSLKNHAEMSIKTWQPAVMEKMHNMIKLGNQHEKVCGTAEAIAFFFLPPLVSSCVSVWVGLYLDEGGYELSPKCKDVELNLYTYQEEFVPPQANERPSALVKEATKYGAAKKVPDLPTLFDRLLFDSITWEMLEQLREFYKLQINSRRNGRNEKGWLGTGQRCGQIASDRRSSPSAQAQIHMTDIMPENDVLQVYLYLPDAREHTGICGPGELGANKWCCAIGKSSSNAAPKAGNTGTLTTVEKLKWDSKGRKRYLRTETYSENIQIKALMEAQGSGFNPSFRSPKITHMSQRLMLTALKSARLNGVPFGTGRRKGGCRRGEKKKNKLKIEKELWENFLSSRLLLDPLDLKPQLRKSLQSSQLFLGRSKPYSKAEQSIPSSFLMFREPQAVPHPGSAPVTRLFPGRAPRTSSGSLSGSSCLGAGTGGFLTTEWYKKLFKRKAIALFLTLVRMLLTESCSQLSYRLPAIMVSVTPEPDKIKQIACVRGWKFNLKESIYPDILPFPFFTVSSFATNKKERRTTGIGRLLLMLFLRHGNSTPYLKDKHYIAFTALLPPAVLLTHRVLLSTFIARTFPRDVNPEMIRQMLKEYSLMQKDDFYIDIIPILVQEVLQEVRHTFKCYVTTDNYVPVTEKSELILKRRASIKRLIQQKKEHEGHPA</sequence>
<dbReference type="AlphaFoldDB" id="A0A3L8SN30"/>
<name>A0A3L8SN30_CHLGU</name>
<reference evidence="2 3" key="1">
    <citation type="journal article" date="2018" name="Proc. R. Soc. B">
        <title>A non-coding region near Follistatin controls head colour polymorphism in the Gouldian finch.</title>
        <authorList>
            <person name="Toomey M.B."/>
            <person name="Marques C.I."/>
            <person name="Andrade P."/>
            <person name="Araujo P.M."/>
            <person name="Sabatino S."/>
            <person name="Gazda M.A."/>
            <person name="Afonso S."/>
            <person name="Lopes R.J."/>
            <person name="Corbo J.C."/>
            <person name="Carneiro M."/>
        </authorList>
    </citation>
    <scope>NUCLEOTIDE SEQUENCE [LARGE SCALE GENOMIC DNA]</scope>
    <source>
        <strain evidence="2">Red01</strain>
        <tissue evidence="2">Muscle</tissue>
    </source>
</reference>
<organism evidence="2 3">
    <name type="scientific">Chloebia gouldiae</name>
    <name type="common">Gouldian finch</name>
    <name type="synonym">Erythrura gouldiae</name>
    <dbReference type="NCBI Taxonomy" id="44316"/>
    <lineage>
        <taxon>Eukaryota</taxon>
        <taxon>Metazoa</taxon>
        <taxon>Chordata</taxon>
        <taxon>Craniata</taxon>
        <taxon>Vertebrata</taxon>
        <taxon>Euteleostomi</taxon>
        <taxon>Archelosauria</taxon>
        <taxon>Archosauria</taxon>
        <taxon>Dinosauria</taxon>
        <taxon>Saurischia</taxon>
        <taxon>Theropoda</taxon>
        <taxon>Coelurosauria</taxon>
        <taxon>Aves</taxon>
        <taxon>Neognathae</taxon>
        <taxon>Neoaves</taxon>
        <taxon>Telluraves</taxon>
        <taxon>Australaves</taxon>
        <taxon>Passeriformes</taxon>
        <taxon>Passeroidea</taxon>
        <taxon>Passeridae</taxon>
        <taxon>Chloebia</taxon>
    </lineage>
</organism>
<dbReference type="EMBL" id="QUSF01000014">
    <property type="protein sequence ID" value="RLW04188.1"/>
    <property type="molecule type" value="Genomic_DNA"/>
</dbReference>
<evidence type="ECO:0000256" key="1">
    <source>
        <dbReference type="SAM" id="MobiDB-lite"/>
    </source>
</evidence>